<dbReference type="SMART" id="SM00220">
    <property type="entry name" value="S_TKc"/>
    <property type="match status" value="1"/>
</dbReference>
<sequence>MTGHRRKVLRFLGLGIPKVDSEPGPFLRSPAGSNSLYHTAPSTPLPAELSPSTTSPGGSSPGTPSPVSSLLGAPSPSRSSPNTSPSKSSPSTSIYNTGGVLSQRFPDVNSSTVHLSPVPAAPTRSPTQIQHVALAESRIPLEPELRPPSYETVMNTGRRPQSTFIVQNNTSNDSLPHASGQQFRPRVNSTPQSNIYHTRPPLPPVPNSRVRAPTIHITAPPEPIHSNAIPEGSSPLLSASPPRVPVPQSQAAGVLMRPPPMQLNPVRRPRAQSAVGPSPSRPIGARNPDSSTRREMGGIYSNTFLYLKSVASSTNHSRAMSGLNDFRATTRNLTTVEYLVYASRHRETLDQIAADLKVLNYPQLQAELEKDQTAITNTLLHVLYSPAEEQIVLSLQEEAAQSLLDILQHSILDHAVVASREATGKVHRLMGKLSEKCNRLPKSLIISGVTQRDEHISFPGGYGDVFKALYQGKPVALKRMRMFQDTDQRDIRRRFCREALVWQRLRNFYIVPLIGIDEKSFPPFLCLVSPWMKNGTVLKYLSTLGDHGRQHIINRLDLLFSTTHVVHGDLRGANILVDDAGHACLTDFGLTIVNDASTAQTKSGGGCIRWMAPETLDPDAFGVQNRPRTSASDIYAFGCVCLELYTGCPPFHDVHLREPAVIYQVVQGIRPNRPAGNIIPDHIWKIMEKCWAHNFADRPSILGILLELEVHDRPSDGPLRVDTGVIAGGQMSPRNTSPRVMAALTPFSGFIDPNNPQEYYIRREKIAEGSDGTRLCVARLADVSTERLMLPTHIKEQDRLDRLAHRTTFVAIKTVPIPASGNATLSEVLRELCIMRDLRCKNVLTMDALYVDPVEDILWIRMELMIRPLSSVIELCRVGLTLPDRTIAGCIKDVLSALEYLRMNDIAPRNIRSNNIMINNQGVLKLTNLSTAVRLSTSSSSNSQAYQVAIPPSTNIASNACSLGALVWEMATGEHRSINTQEDLEERPLSIPTFHEFIQMCFDLEDWSPLSSIASRTPVFRHFIRMCFEPAVTSLGYHQLVESSFIRDACERTTLAQLLMQCARFEQH</sequence>
<protein>
    <submittedName>
        <fullName evidence="3">Kinase-like domain-containing protein</fullName>
    </submittedName>
</protein>
<dbReference type="PROSITE" id="PS50011">
    <property type="entry name" value="PROTEIN_KINASE_DOM"/>
    <property type="match status" value="2"/>
</dbReference>
<dbReference type="GO" id="GO:0005524">
    <property type="term" value="F:ATP binding"/>
    <property type="evidence" value="ECO:0007669"/>
    <property type="project" value="InterPro"/>
</dbReference>
<dbReference type="Pfam" id="PF07714">
    <property type="entry name" value="PK_Tyr_Ser-Thr"/>
    <property type="match status" value="1"/>
</dbReference>
<dbReference type="PANTHER" id="PTHR44329">
    <property type="entry name" value="SERINE/THREONINE-PROTEIN KINASE TNNI3K-RELATED"/>
    <property type="match status" value="1"/>
</dbReference>
<feature type="domain" description="Protein kinase" evidence="2">
    <location>
        <begin position="760"/>
        <end position="1068"/>
    </location>
</feature>
<comment type="caution">
    <text evidence="3">The sequence shown here is derived from an EMBL/GenBank/DDBJ whole genome shotgun (WGS) entry which is preliminary data.</text>
</comment>
<dbReference type="SUPFAM" id="SSF56112">
    <property type="entry name" value="Protein kinase-like (PK-like)"/>
    <property type="match status" value="2"/>
</dbReference>
<dbReference type="InterPro" id="IPR001245">
    <property type="entry name" value="Ser-Thr/Tyr_kinase_cat_dom"/>
</dbReference>
<feature type="region of interest" description="Disordered" evidence="1">
    <location>
        <begin position="221"/>
        <end position="247"/>
    </location>
</feature>
<keyword evidence="3" id="KW-0418">Kinase</keyword>
<dbReference type="Proteomes" id="UP001218188">
    <property type="component" value="Unassembled WGS sequence"/>
</dbReference>
<feature type="compositionally biased region" description="Polar residues" evidence="1">
    <location>
        <begin position="31"/>
        <end position="42"/>
    </location>
</feature>
<organism evidence="3 4">
    <name type="scientific">Mycena alexandri</name>
    <dbReference type="NCBI Taxonomy" id="1745969"/>
    <lineage>
        <taxon>Eukaryota</taxon>
        <taxon>Fungi</taxon>
        <taxon>Dikarya</taxon>
        <taxon>Basidiomycota</taxon>
        <taxon>Agaricomycotina</taxon>
        <taxon>Agaricomycetes</taxon>
        <taxon>Agaricomycetidae</taxon>
        <taxon>Agaricales</taxon>
        <taxon>Marasmiineae</taxon>
        <taxon>Mycenaceae</taxon>
        <taxon>Mycena</taxon>
    </lineage>
</organism>
<dbReference type="AlphaFoldDB" id="A0AAD6SR35"/>
<feature type="region of interest" description="Disordered" evidence="1">
    <location>
        <begin position="270"/>
        <end position="294"/>
    </location>
</feature>
<dbReference type="EMBL" id="JARJCM010000075">
    <property type="protein sequence ID" value="KAJ7032189.1"/>
    <property type="molecule type" value="Genomic_DNA"/>
</dbReference>
<dbReference type="GO" id="GO:0004674">
    <property type="term" value="F:protein serine/threonine kinase activity"/>
    <property type="evidence" value="ECO:0007669"/>
    <property type="project" value="TreeGrafter"/>
</dbReference>
<dbReference type="InterPro" id="IPR011009">
    <property type="entry name" value="Kinase-like_dom_sf"/>
</dbReference>
<keyword evidence="4" id="KW-1185">Reference proteome</keyword>
<proteinExistence type="predicted"/>
<feature type="region of interest" description="Disordered" evidence="1">
    <location>
        <begin position="13"/>
        <end position="105"/>
    </location>
</feature>
<dbReference type="InterPro" id="IPR051681">
    <property type="entry name" value="Ser/Thr_Kinases-Pseudokinases"/>
</dbReference>
<feature type="compositionally biased region" description="Low complexity" evidence="1">
    <location>
        <begin position="49"/>
        <end position="93"/>
    </location>
</feature>
<dbReference type="Gene3D" id="3.30.200.20">
    <property type="entry name" value="Phosphorylase Kinase, domain 1"/>
    <property type="match status" value="1"/>
</dbReference>
<evidence type="ECO:0000313" key="3">
    <source>
        <dbReference type="EMBL" id="KAJ7032189.1"/>
    </source>
</evidence>
<gene>
    <name evidence="3" type="ORF">C8F04DRAFT_1108104</name>
</gene>
<dbReference type="InterPro" id="IPR008266">
    <property type="entry name" value="Tyr_kinase_AS"/>
</dbReference>
<reference evidence="3" key="1">
    <citation type="submission" date="2023-03" db="EMBL/GenBank/DDBJ databases">
        <title>Massive genome expansion in bonnet fungi (Mycena s.s.) driven by repeated elements and novel gene families across ecological guilds.</title>
        <authorList>
            <consortium name="Lawrence Berkeley National Laboratory"/>
            <person name="Harder C.B."/>
            <person name="Miyauchi S."/>
            <person name="Viragh M."/>
            <person name="Kuo A."/>
            <person name="Thoen E."/>
            <person name="Andreopoulos B."/>
            <person name="Lu D."/>
            <person name="Skrede I."/>
            <person name="Drula E."/>
            <person name="Henrissat B."/>
            <person name="Morin E."/>
            <person name="Kohler A."/>
            <person name="Barry K."/>
            <person name="LaButti K."/>
            <person name="Morin E."/>
            <person name="Salamov A."/>
            <person name="Lipzen A."/>
            <person name="Mereny Z."/>
            <person name="Hegedus B."/>
            <person name="Baldrian P."/>
            <person name="Stursova M."/>
            <person name="Weitz H."/>
            <person name="Taylor A."/>
            <person name="Grigoriev I.V."/>
            <person name="Nagy L.G."/>
            <person name="Martin F."/>
            <person name="Kauserud H."/>
        </authorList>
    </citation>
    <scope>NUCLEOTIDE SEQUENCE</scope>
    <source>
        <strain evidence="3">CBHHK200</strain>
    </source>
</reference>
<evidence type="ECO:0000259" key="2">
    <source>
        <dbReference type="PROSITE" id="PS50011"/>
    </source>
</evidence>
<name>A0AAD6SR35_9AGAR</name>
<evidence type="ECO:0000256" key="1">
    <source>
        <dbReference type="SAM" id="MobiDB-lite"/>
    </source>
</evidence>
<dbReference type="Gene3D" id="1.10.510.10">
    <property type="entry name" value="Transferase(Phosphotransferase) domain 1"/>
    <property type="match status" value="2"/>
</dbReference>
<dbReference type="PROSITE" id="PS00109">
    <property type="entry name" value="PROTEIN_KINASE_TYR"/>
    <property type="match status" value="1"/>
</dbReference>
<accession>A0AAD6SR35</accession>
<evidence type="ECO:0000313" key="4">
    <source>
        <dbReference type="Proteomes" id="UP001218188"/>
    </source>
</evidence>
<keyword evidence="3" id="KW-0808">Transferase</keyword>
<dbReference type="InterPro" id="IPR000719">
    <property type="entry name" value="Prot_kinase_dom"/>
</dbReference>
<dbReference type="Pfam" id="PF00069">
    <property type="entry name" value="Pkinase"/>
    <property type="match status" value="1"/>
</dbReference>
<feature type="domain" description="Protein kinase" evidence="2">
    <location>
        <begin position="451"/>
        <end position="714"/>
    </location>
</feature>